<gene>
    <name evidence="3" type="ORF">SM611_19585</name>
</gene>
<reference evidence="3 4" key="1">
    <citation type="submission" date="2023-11" db="EMBL/GenBank/DDBJ databases">
        <title>Actinomadura monticuli sp. nov., isolated from volcanic ash.</title>
        <authorList>
            <person name="Lee S.D."/>
            <person name="Yang H."/>
            <person name="Kim I.S."/>
        </authorList>
    </citation>
    <scope>NUCLEOTIDE SEQUENCE [LARGE SCALE GENOMIC DNA]</scope>
    <source>
        <strain evidence="3 4">DLS-62</strain>
    </source>
</reference>
<keyword evidence="2" id="KW-0472">Membrane</keyword>
<evidence type="ECO:0000313" key="4">
    <source>
        <dbReference type="Proteomes" id="UP001569963"/>
    </source>
</evidence>
<comment type="caution">
    <text evidence="3">The sequence shown here is derived from an EMBL/GenBank/DDBJ whole genome shotgun (WGS) entry which is preliminary data.</text>
</comment>
<dbReference type="RefSeq" id="WP_371951235.1">
    <property type="nucleotide sequence ID" value="NZ_JAXCEI010000008.1"/>
</dbReference>
<keyword evidence="2" id="KW-1133">Transmembrane helix</keyword>
<protein>
    <submittedName>
        <fullName evidence="3">Uncharacterized protein</fullName>
    </submittedName>
</protein>
<evidence type="ECO:0000256" key="1">
    <source>
        <dbReference type="SAM" id="MobiDB-lite"/>
    </source>
</evidence>
<keyword evidence="4" id="KW-1185">Reference proteome</keyword>
<dbReference type="Proteomes" id="UP001569963">
    <property type="component" value="Unassembled WGS sequence"/>
</dbReference>
<sequence length="73" mass="7462">MDDPQHQSKRPVSALAGSYGHPLHPIPVRTAAAPGSAQPARAPESAFPIPVVLAHGLLAVATLILVLLSALQA</sequence>
<accession>A0ABV4QDK4</accession>
<feature type="transmembrane region" description="Helical" evidence="2">
    <location>
        <begin position="49"/>
        <end position="71"/>
    </location>
</feature>
<keyword evidence="2" id="KW-0812">Transmembrane</keyword>
<feature type="region of interest" description="Disordered" evidence="1">
    <location>
        <begin position="1"/>
        <end position="42"/>
    </location>
</feature>
<organism evidence="3 4">
    <name type="scientific">Actinomadura monticuli</name>
    <dbReference type="NCBI Taxonomy" id="3097367"/>
    <lineage>
        <taxon>Bacteria</taxon>
        <taxon>Bacillati</taxon>
        <taxon>Actinomycetota</taxon>
        <taxon>Actinomycetes</taxon>
        <taxon>Streptosporangiales</taxon>
        <taxon>Thermomonosporaceae</taxon>
        <taxon>Actinomadura</taxon>
    </lineage>
</organism>
<evidence type="ECO:0000313" key="3">
    <source>
        <dbReference type="EMBL" id="MFA1541131.1"/>
    </source>
</evidence>
<proteinExistence type="predicted"/>
<evidence type="ECO:0000256" key="2">
    <source>
        <dbReference type="SAM" id="Phobius"/>
    </source>
</evidence>
<name>A0ABV4QDK4_9ACTN</name>
<dbReference type="EMBL" id="JAXCEI010000008">
    <property type="protein sequence ID" value="MFA1541131.1"/>
    <property type="molecule type" value="Genomic_DNA"/>
</dbReference>
<feature type="compositionally biased region" description="Low complexity" evidence="1">
    <location>
        <begin position="31"/>
        <end position="42"/>
    </location>
</feature>